<dbReference type="AlphaFoldDB" id="A0A9D9E1T5"/>
<dbReference type="Proteomes" id="UP000823636">
    <property type="component" value="Unassembled WGS sequence"/>
</dbReference>
<dbReference type="PROSITE" id="PS51257">
    <property type="entry name" value="PROKAR_LIPOPROTEIN"/>
    <property type="match status" value="1"/>
</dbReference>
<dbReference type="InterPro" id="IPR053147">
    <property type="entry name" value="Hsp_HslJ-like"/>
</dbReference>
<reference evidence="2" key="2">
    <citation type="journal article" date="2021" name="PeerJ">
        <title>Extensive microbial diversity within the chicken gut microbiome revealed by metagenomics and culture.</title>
        <authorList>
            <person name="Gilroy R."/>
            <person name="Ravi A."/>
            <person name="Getino M."/>
            <person name="Pursley I."/>
            <person name="Horton D.L."/>
            <person name="Alikhan N.F."/>
            <person name="Baker D."/>
            <person name="Gharbi K."/>
            <person name="Hall N."/>
            <person name="Watson M."/>
            <person name="Adriaenssens E.M."/>
            <person name="Foster-Nyarko E."/>
            <person name="Jarju S."/>
            <person name="Secka A."/>
            <person name="Antonio M."/>
            <person name="Oren A."/>
            <person name="Chaudhuri R.R."/>
            <person name="La Ragione R."/>
            <person name="Hildebrand F."/>
            <person name="Pallen M.J."/>
        </authorList>
    </citation>
    <scope>NUCLEOTIDE SEQUENCE</scope>
    <source>
        <strain evidence="2">G3-4614</strain>
    </source>
</reference>
<sequence length="146" mass="16008">MKTGNKIIATLLLVMLVGCGAKKSVSPEDIIDKEWTLKSCNVAGTVMETGQQPVVLFFNDSTNVGGSAGCNRIIGNYELKNDSLTINIIGTTRMACPDMEFEAKYLDIMQNPMAVKIEENGSRMILENSEEGIDLIYELPVVQETK</sequence>
<organism evidence="2 3">
    <name type="scientific">Candidatus Caccoplasma merdipullorum</name>
    <dbReference type="NCBI Taxonomy" id="2840718"/>
    <lineage>
        <taxon>Bacteria</taxon>
        <taxon>Pseudomonadati</taxon>
        <taxon>Bacteroidota</taxon>
        <taxon>Bacteroidia</taxon>
        <taxon>Bacteroidales</taxon>
        <taxon>Bacteroidaceae</taxon>
        <taxon>Bacteroidaceae incertae sedis</taxon>
        <taxon>Candidatus Caccoplasma</taxon>
    </lineage>
</organism>
<reference evidence="2" key="1">
    <citation type="submission" date="2020-10" db="EMBL/GenBank/DDBJ databases">
        <authorList>
            <person name="Gilroy R."/>
        </authorList>
    </citation>
    <scope>NUCLEOTIDE SEQUENCE</scope>
    <source>
        <strain evidence="2">G3-4614</strain>
    </source>
</reference>
<proteinExistence type="predicted"/>
<protein>
    <submittedName>
        <fullName evidence="2">META domain-containing protein</fullName>
    </submittedName>
</protein>
<accession>A0A9D9E1T5</accession>
<evidence type="ECO:0000313" key="2">
    <source>
        <dbReference type="EMBL" id="MBO8437994.1"/>
    </source>
</evidence>
<comment type="caution">
    <text evidence="2">The sequence shown here is derived from an EMBL/GenBank/DDBJ whole genome shotgun (WGS) entry which is preliminary data.</text>
</comment>
<dbReference type="EMBL" id="JADIMW010000036">
    <property type="protein sequence ID" value="MBO8437994.1"/>
    <property type="molecule type" value="Genomic_DNA"/>
</dbReference>
<dbReference type="PANTHER" id="PTHR35535">
    <property type="entry name" value="HEAT SHOCK PROTEIN HSLJ"/>
    <property type="match status" value="1"/>
</dbReference>
<dbReference type="Gene3D" id="2.40.128.270">
    <property type="match status" value="1"/>
</dbReference>
<name>A0A9D9E1T5_9BACT</name>
<evidence type="ECO:0000259" key="1">
    <source>
        <dbReference type="Pfam" id="PF03724"/>
    </source>
</evidence>
<gene>
    <name evidence="2" type="ORF">IAC54_03725</name>
</gene>
<feature type="domain" description="DUF306" evidence="1">
    <location>
        <begin position="28"/>
        <end position="131"/>
    </location>
</feature>
<evidence type="ECO:0000313" key="3">
    <source>
        <dbReference type="Proteomes" id="UP000823636"/>
    </source>
</evidence>
<dbReference type="InterPro" id="IPR038670">
    <property type="entry name" value="HslJ-like_sf"/>
</dbReference>
<dbReference type="PANTHER" id="PTHR35535:SF2">
    <property type="entry name" value="DUF306 DOMAIN-CONTAINING PROTEIN"/>
    <property type="match status" value="1"/>
</dbReference>
<dbReference type="InterPro" id="IPR005184">
    <property type="entry name" value="DUF306_Meta_HslJ"/>
</dbReference>
<dbReference type="Pfam" id="PF03724">
    <property type="entry name" value="META"/>
    <property type="match status" value="1"/>
</dbReference>